<evidence type="ECO:0000259" key="8">
    <source>
        <dbReference type="PROSITE" id="PS51406"/>
    </source>
</evidence>
<feature type="domain" description="Apple" evidence="7">
    <location>
        <begin position="53"/>
        <end position="137"/>
    </location>
</feature>
<evidence type="ECO:0000256" key="3">
    <source>
        <dbReference type="ARBA" id="ARBA00022729"/>
    </source>
</evidence>
<evidence type="ECO:0000256" key="6">
    <source>
        <dbReference type="ARBA" id="ARBA00023180"/>
    </source>
</evidence>
<keyword evidence="10" id="KW-1185">Reference proteome</keyword>
<feature type="domain" description="Fibrinogen C-terminal" evidence="8">
    <location>
        <begin position="144"/>
        <end position="372"/>
    </location>
</feature>
<dbReference type="Gene3D" id="3.50.4.10">
    <property type="entry name" value="Hepatocyte Growth Factor"/>
    <property type="match status" value="1"/>
</dbReference>
<dbReference type="AlphaFoldDB" id="A0A7M5X1D3"/>
<keyword evidence="4" id="KW-0175">Coiled coil</keyword>
<dbReference type="PROSITE" id="PS50948">
    <property type="entry name" value="PAN"/>
    <property type="match status" value="1"/>
</dbReference>
<keyword evidence="3" id="KW-0732">Signal</keyword>
<dbReference type="Pfam" id="PF00024">
    <property type="entry name" value="PAN_1"/>
    <property type="match status" value="1"/>
</dbReference>
<evidence type="ECO:0000256" key="2">
    <source>
        <dbReference type="ARBA" id="ARBA00022525"/>
    </source>
</evidence>
<evidence type="ECO:0000256" key="1">
    <source>
        <dbReference type="ARBA" id="ARBA00004613"/>
    </source>
</evidence>
<dbReference type="EnsemblMetazoa" id="CLYHEMT016296.1">
    <property type="protein sequence ID" value="CLYHEMP016296.1"/>
    <property type="gene ID" value="CLYHEMG016296"/>
</dbReference>
<dbReference type="InterPro" id="IPR036056">
    <property type="entry name" value="Fibrinogen-like_C"/>
</dbReference>
<dbReference type="PROSITE" id="PS51406">
    <property type="entry name" value="FIBRINOGEN_C_2"/>
    <property type="match status" value="1"/>
</dbReference>
<reference evidence="9" key="1">
    <citation type="submission" date="2021-01" db="UniProtKB">
        <authorList>
            <consortium name="EnsemblMetazoa"/>
        </authorList>
    </citation>
    <scope>IDENTIFICATION</scope>
</reference>
<proteinExistence type="predicted"/>
<comment type="subcellular location">
    <subcellularLocation>
        <location evidence="1">Secreted</location>
    </subcellularLocation>
</comment>
<evidence type="ECO:0000313" key="9">
    <source>
        <dbReference type="EnsemblMetazoa" id="CLYHEMP016296.2"/>
    </source>
</evidence>
<organism evidence="9 10">
    <name type="scientific">Clytia hemisphaerica</name>
    <dbReference type="NCBI Taxonomy" id="252671"/>
    <lineage>
        <taxon>Eukaryota</taxon>
        <taxon>Metazoa</taxon>
        <taxon>Cnidaria</taxon>
        <taxon>Hydrozoa</taxon>
        <taxon>Hydroidolina</taxon>
        <taxon>Leptothecata</taxon>
        <taxon>Obeliida</taxon>
        <taxon>Clytiidae</taxon>
        <taxon>Clytia</taxon>
    </lineage>
</organism>
<keyword evidence="6" id="KW-0325">Glycoprotein</keyword>
<dbReference type="InterPro" id="IPR037579">
    <property type="entry name" value="FIB_ANG-like"/>
</dbReference>
<keyword evidence="2" id="KW-0964">Secreted</keyword>
<dbReference type="PANTHER" id="PTHR47221">
    <property type="entry name" value="FIBRINOGEN ALPHA CHAIN"/>
    <property type="match status" value="1"/>
</dbReference>
<dbReference type="OrthoDB" id="7725475at2759"/>
<dbReference type="PANTHER" id="PTHR47221:SF6">
    <property type="entry name" value="FIBRINOGEN ALPHA CHAIN"/>
    <property type="match status" value="1"/>
</dbReference>
<dbReference type="InterPro" id="IPR014716">
    <property type="entry name" value="Fibrinogen_a/b/g_C_1"/>
</dbReference>
<sequence>EFSISLTEGQTLKHGASVQFVLKKSKVKMMLTIILFHLIFTINGNNAVQFDQCSQKDSYFAKSTESWEVEVESWSDSFQVNTEIQCPKACHDNTKCQSAAFYLDTNKCLLKDTSRMTVNATLRRIPDRVSFYERKQCPVKWHYIAFVPKVNDCKGIQEAGWGRSGVYTIEGANGEISSILCDMTLLGGGWTTIQQRVDGSVSFARNWTAYKEGFGSTAGNFWYGNERIHNLTWASENNNEIILEMGLTNGNTYYLSYNEFKIGDEEDFYQLHIGQYQALGIGASLTGSPDYRGLLELNGKKFSTMDNDQDGSSGNCADDFQSGFWLHSCGPMNPNGKFGEEYVRSYQGLVWDQFYDEYHPIKYTAYMISSRWLVRRK</sequence>
<dbReference type="Gene3D" id="3.90.215.10">
    <property type="entry name" value="Gamma Fibrinogen, chain A, domain 1"/>
    <property type="match status" value="1"/>
</dbReference>
<dbReference type="SUPFAM" id="SSF56496">
    <property type="entry name" value="Fibrinogen C-terminal domain-like"/>
    <property type="match status" value="1"/>
</dbReference>
<dbReference type="GO" id="GO:0005576">
    <property type="term" value="C:extracellular region"/>
    <property type="evidence" value="ECO:0007669"/>
    <property type="project" value="UniProtKB-SubCell"/>
</dbReference>
<dbReference type="EnsemblMetazoa" id="CLYHEMT016296.2">
    <property type="protein sequence ID" value="CLYHEMP016296.2"/>
    <property type="gene ID" value="CLYHEMG016296"/>
</dbReference>
<evidence type="ECO:0008006" key="11">
    <source>
        <dbReference type="Google" id="ProtNLM"/>
    </source>
</evidence>
<evidence type="ECO:0000313" key="10">
    <source>
        <dbReference type="Proteomes" id="UP000594262"/>
    </source>
</evidence>
<accession>A0A7M5X1D3</accession>
<dbReference type="Pfam" id="PF00147">
    <property type="entry name" value="Fibrinogen_C"/>
    <property type="match status" value="1"/>
</dbReference>
<keyword evidence="5" id="KW-1015">Disulfide bond</keyword>
<dbReference type="Proteomes" id="UP000594262">
    <property type="component" value="Unplaced"/>
</dbReference>
<name>A0A7M5X1D3_9CNID</name>
<dbReference type="InterPro" id="IPR003609">
    <property type="entry name" value="Pan_app"/>
</dbReference>
<dbReference type="SMART" id="SM00186">
    <property type="entry name" value="FBG"/>
    <property type="match status" value="1"/>
</dbReference>
<dbReference type="SUPFAM" id="SSF57414">
    <property type="entry name" value="Hairpin loop containing domain-like"/>
    <property type="match status" value="1"/>
</dbReference>
<evidence type="ECO:0000256" key="4">
    <source>
        <dbReference type="ARBA" id="ARBA00023054"/>
    </source>
</evidence>
<evidence type="ECO:0000256" key="5">
    <source>
        <dbReference type="ARBA" id="ARBA00023157"/>
    </source>
</evidence>
<dbReference type="InterPro" id="IPR002181">
    <property type="entry name" value="Fibrinogen_a/b/g_C_dom"/>
</dbReference>
<protein>
    <recommendedName>
        <fullName evidence="11">Fibrinogen C-terminal domain-containing protein</fullName>
    </recommendedName>
</protein>
<evidence type="ECO:0000259" key="7">
    <source>
        <dbReference type="PROSITE" id="PS50948"/>
    </source>
</evidence>